<keyword evidence="5" id="KW-0560">Oxidoreductase</keyword>
<keyword evidence="3" id="KW-0285">Flavoprotein</keyword>
<dbReference type="GO" id="GO:0004497">
    <property type="term" value="F:monooxygenase activity"/>
    <property type="evidence" value="ECO:0007669"/>
    <property type="project" value="UniProtKB-KW"/>
</dbReference>
<accession>A0A162IWL9</accession>
<dbReference type="SUPFAM" id="SSF51905">
    <property type="entry name" value="FAD/NAD(P)-binding domain"/>
    <property type="match status" value="1"/>
</dbReference>
<dbReference type="Pfam" id="PF01494">
    <property type="entry name" value="FAD_binding_3"/>
    <property type="match status" value="1"/>
</dbReference>
<comment type="caution">
    <text evidence="8">The sequence shown here is derived from an EMBL/GenBank/DDBJ whole genome shotgun (WGS) entry which is preliminary data.</text>
</comment>
<dbReference type="InterPro" id="IPR036188">
    <property type="entry name" value="FAD/NAD-bd_sf"/>
</dbReference>
<dbReference type="Gene3D" id="3.50.50.60">
    <property type="entry name" value="FAD/NAD(P)-binding domain"/>
    <property type="match status" value="1"/>
</dbReference>
<organism evidence="8 9">
    <name type="scientific">Akanthomyces lecanii RCEF 1005</name>
    <dbReference type="NCBI Taxonomy" id="1081108"/>
    <lineage>
        <taxon>Eukaryota</taxon>
        <taxon>Fungi</taxon>
        <taxon>Dikarya</taxon>
        <taxon>Ascomycota</taxon>
        <taxon>Pezizomycotina</taxon>
        <taxon>Sordariomycetes</taxon>
        <taxon>Hypocreomycetidae</taxon>
        <taxon>Hypocreales</taxon>
        <taxon>Cordycipitaceae</taxon>
        <taxon>Akanthomyces</taxon>
        <taxon>Cordyceps confragosa</taxon>
    </lineage>
</organism>
<dbReference type="InterPro" id="IPR002938">
    <property type="entry name" value="FAD-bd"/>
</dbReference>
<comment type="similarity">
    <text evidence="2">Belongs to the paxM FAD-dependent monooxygenase family.</text>
</comment>
<dbReference type="GO" id="GO:0044550">
    <property type="term" value="P:secondary metabolite biosynthetic process"/>
    <property type="evidence" value="ECO:0007669"/>
    <property type="project" value="TreeGrafter"/>
</dbReference>
<feature type="domain" description="FAD-binding" evidence="7">
    <location>
        <begin position="7"/>
        <end position="363"/>
    </location>
</feature>
<dbReference type="Proteomes" id="UP000076881">
    <property type="component" value="Unassembled WGS sequence"/>
</dbReference>
<dbReference type="OrthoDB" id="417877at2759"/>
<dbReference type="PANTHER" id="PTHR46720">
    <property type="entry name" value="HYDROXYLASE, PUTATIVE (AFU_ORTHOLOGUE AFUA_3G01460)-RELATED"/>
    <property type="match status" value="1"/>
</dbReference>
<evidence type="ECO:0000256" key="1">
    <source>
        <dbReference type="ARBA" id="ARBA00001974"/>
    </source>
</evidence>
<dbReference type="GO" id="GO:0071949">
    <property type="term" value="F:FAD binding"/>
    <property type="evidence" value="ECO:0007669"/>
    <property type="project" value="InterPro"/>
</dbReference>
<dbReference type="EMBL" id="AZHF01000002">
    <property type="protein sequence ID" value="OAA79155.1"/>
    <property type="molecule type" value="Genomic_DNA"/>
</dbReference>
<sequence>MSEQKLRIAIVGGGLGGTCMAHALINKPHLDVHVYEAAPEFSERGAAVGLPDHAIDALEAIIPSARQSVLDKAGAVPSNSSRIMLASGPHAGEKVFDIPTSEKNVIVHRAALLSALVATLPKEALHVNKRLESVKTEGDKLHVTFTDGITETFDAVIGADGIFGSVRKHVLQDGASAHAATPAGFWDCRYLVPFERAKEKLGDEYFTEHRQYGWCGDGAFIMHDVLDNGETVQCVISAVENEQRKERSQPLTRDVLEKTLHTWLDGPIAKNMMELVLECPDLRLYSQWEHKSTPTYSKGNICLMGDAAHASTPWQGSGAAMAIEDSAVLGALLGNAKSSAEIALAFKVYDQLRRPRCQRIIDSSKATGKLMCGQGPAASADADTMRSLMGERWDFIKDFSISSEMEKSVAQLDELSNHK</sequence>
<keyword evidence="6" id="KW-0503">Monooxygenase</keyword>
<evidence type="ECO:0000256" key="2">
    <source>
        <dbReference type="ARBA" id="ARBA00007992"/>
    </source>
</evidence>
<keyword evidence="4" id="KW-0274">FAD</keyword>
<comment type="cofactor">
    <cofactor evidence="1">
        <name>FAD</name>
        <dbReference type="ChEBI" id="CHEBI:57692"/>
    </cofactor>
</comment>
<evidence type="ECO:0000259" key="7">
    <source>
        <dbReference type="Pfam" id="PF01494"/>
    </source>
</evidence>
<dbReference type="PRINTS" id="PR00420">
    <property type="entry name" value="RNGMNOXGNASE"/>
</dbReference>
<evidence type="ECO:0000256" key="5">
    <source>
        <dbReference type="ARBA" id="ARBA00023002"/>
    </source>
</evidence>
<dbReference type="PANTHER" id="PTHR46720:SF3">
    <property type="entry name" value="FAD-BINDING DOMAIN-CONTAINING PROTEIN-RELATED"/>
    <property type="match status" value="1"/>
</dbReference>
<evidence type="ECO:0000256" key="6">
    <source>
        <dbReference type="ARBA" id="ARBA00023033"/>
    </source>
</evidence>
<dbReference type="AlphaFoldDB" id="A0A162IWL9"/>
<evidence type="ECO:0000256" key="4">
    <source>
        <dbReference type="ARBA" id="ARBA00022827"/>
    </source>
</evidence>
<keyword evidence="9" id="KW-1185">Reference proteome</keyword>
<proteinExistence type="inferred from homology"/>
<evidence type="ECO:0000313" key="8">
    <source>
        <dbReference type="EMBL" id="OAA79155.1"/>
    </source>
</evidence>
<dbReference type="STRING" id="1081108.A0A162IWL9"/>
<evidence type="ECO:0000313" key="9">
    <source>
        <dbReference type="Proteomes" id="UP000076881"/>
    </source>
</evidence>
<name>A0A162IWL9_CORDF</name>
<reference evidence="8 9" key="1">
    <citation type="journal article" date="2016" name="Genome Biol. Evol.">
        <title>Divergent and convergent evolution of fungal pathogenicity.</title>
        <authorList>
            <person name="Shang Y."/>
            <person name="Xiao G."/>
            <person name="Zheng P."/>
            <person name="Cen K."/>
            <person name="Zhan S."/>
            <person name="Wang C."/>
        </authorList>
    </citation>
    <scope>NUCLEOTIDE SEQUENCE [LARGE SCALE GENOMIC DNA]</scope>
    <source>
        <strain evidence="8 9">RCEF 1005</strain>
    </source>
</reference>
<dbReference type="InterPro" id="IPR051104">
    <property type="entry name" value="FAD_monoxygenase"/>
</dbReference>
<protein>
    <submittedName>
        <fullName evidence="8">Salicylate hydroxylase</fullName>
    </submittedName>
</protein>
<gene>
    <name evidence="8" type="ORF">LEL_02641</name>
</gene>
<evidence type="ECO:0000256" key="3">
    <source>
        <dbReference type="ARBA" id="ARBA00022630"/>
    </source>
</evidence>